<sequence length="247" mass="28241">MDEKSTQEGHRRRLRERFRESGLAGFQDHEVLELLLTLATPRKDCKGMAWELLNQFKTLPAVFEAGFAELCVVKGIGETNAIPIKLVKAAADRFLKQRIQGKEILGTPQAVLDYLYIELRESSREVFMVLFLDVKNRLLDTEKLFQGSLSASPVYPREVLRSVLAHQAASVILVHNHPSGDTEPSREDYAITRRLVQTLAPVNVTVHEHLIIGNNRYYSFAEHGVIRAIYEEVREAESRFMQEWAPR</sequence>
<dbReference type="Pfam" id="PF20582">
    <property type="entry name" value="UPF0758_N"/>
    <property type="match status" value="1"/>
</dbReference>
<dbReference type="OrthoDB" id="9804482at2"/>
<keyword evidence="1" id="KW-0645">Protease</keyword>
<keyword evidence="5" id="KW-0482">Metalloprotease</keyword>
<dbReference type="NCBIfam" id="TIGR00608">
    <property type="entry name" value="radc"/>
    <property type="match status" value="1"/>
</dbReference>
<dbReference type="InterPro" id="IPR025657">
    <property type="entry name" value="RadC_JAB"/>
</dbReference>
<dbReference type="GO" id="GO:0006508">
    <property type="term" value="P:proteolysis"/>
    <property type="evidence" value="ECO:0007669"/>
    <property type="project" value="UniProtKB-KW"/>
</dbReference>
<reference evidence="8 9" key="1">
    <citation type="submission" date="2019-06" db="EMBL/GenBank/DDBJ databases">
        <title>Desulfobotulus mexicanus sp. nov., a novel sulfate-reducing bacterium isolated from the sediment of an alkaline crater lake in Mexico.</title>
        <authorList>
            <person name="Hirschler-Rea A."/>
        </authorList>
    </citation>
    <scope>NUCLEOTIDE SEQUENCE [LARGE SCALE GENOMIC DNA]</scope>
    <source>
        <strain evidence="8 9">PAR22N</strain>
    </source>
</reference>
<protein>
    <submittedName>
        <fullName evidence="8">JAB domain-containing protein</fullName>
    </submittedName>
</protein>
<name>A0A5Q4VCZ6_9BACT</name>
<dbReference type="PROSITE" id="PS50249">
    <property type="entry name" value="MPN"/>
    <property type="match status" value="1"/>
</dbReference>
<dbReference type="EMBL" id="VDMB01000008">
    <property type="protein sequence ID" value="TYT74796.1"/>
    <property type="molecule type" value="Genomic_DNA"/>
</dbReference>
<dbReference type="InterPro" id="IPR001405">
    <property type="entry name" value="UPF0758"/>
</dbReference>
<dbReference type="AlphaFoldDB" id="A0A5Q4VCZ6"/>
<dbReference type="GO" id="GO:0046872">
    <property type="term" value="F:metal ion binding"/>
    <property type="evidence" value="ECO:0007669"/>
    <property type="project" value="UniProtKB-KW"/>
</dbReference>
<feature type="domain" description="MPN" evidence="7">
    <location>
        <begin position="104"/>
        <end position="226"/>
    </location>
</feature>
<accession>A0A5Q4VCZ6</accession>
<dbReference type="PANTHER" id="PTHR30471:SF3">
    <property type="entry name" value="UPF0758 PROTEIN YEES-RELATED"/>
    <property type="match status" value="1"/>
</dbReference>
<dbReference type="NCBIfam" id="NF000642">
    <property type="entry name" value="PRK00024.1"/>
    <property type="match status" value="1"/>
</dbReference>
<comment type="similarity">
    <text evidence="6">Belongs to the UPF0758 family.</text>
</comment>
<keyword evidence="4" id="KW-0862">Zinc</keyword>
<evidence type="ECO:0000256" key="5">
    <source>
        <dbReference type="ARBA" id="ARBA00023049"/>
    </source>
</evidence>
<keyword evidence="9" id="KW-1185">Reference proteome</keyword>
<evidence type="ECO:0000259" key="7">
    <source>
        <dbReference type="PROSITE" id="PS50249"/>
    </source>
</evidence>
<keyword evidence="3" id="KW-0378">Hydrolase</keyword>
<evidence type="ECO:0000256" key="2">
    <source>
        <dbReference type="ARBA" id="ARBA00022723"/>
    </source>
</evidence>
<dbReference type="InterPro" id="IPR046778">
    <property type="entry name" value="UPF0758_N"/>
</dbReference>
<dbReference type="Gene3D" id="3.40.140.10">
    <property type="entry name" value="Cytidine Deaminase, domain 2"/>
    <property type="match status" value="1"/>
</dbReference>
<comment type="caution">
    <text evidence="8">The sequence shown here is derived from an EMBL/GenBank/DDBJ whole genome shotgun (WGS) entry which is preliminary data.</text>
</comment>
<dbReference type="PANTHER" id="PTHR30471">
    <property type="entry name" value="DNA REPAIR PROTEIN RADC"/>
    <property type="match status" value="1"/>
</dbReference>
<evidence type="ECO:0000256" key="3">
    <source>
        <dbReference type="ARBA" id="ARBA00022801"/>
    </source>
</evidence>
<gene>
    <name evidence="8" type="ORF">FIM25_08070</name>
</gene>
<keyword evidence="2" id="KW-0479">Metal-binding</keyword>
<proteinExistence type="inferred from homology"/>
<evidence type="ECO:0000313" key="8">
    <source>
        <dbReference type="EMBL" id="TYT74796.1"/>
    </source>
</evidence>
<dbReference type="Proteomes" id="UP000321899">
    <property type="component" value="Unassembled WGS sequence"/>
</dbReference>
<dbReference type="SUPFAM" id="SSF47781">
    <property type="entry name" value="RuvA domain 2-like"/>
    <property type="match status" value="1"/>
</dbReference>
<dbReference type="InterPro" id="IPR020891">
    <property type="entry name" value="UPF0758_CS"/>
</dbReference>
<dbReference type="PROSITE" id="PS01302">
    <property type="entry name" value="UPF0758"/>
    <property type="match status" value="1"/>
</dbReference>
<dbReference type="RefSeq" id="WP_139448089.1">
    <property type="nucleotide sequence ID" value="NZ_VDMB01000008.1"/>
</dbReference>
<organism evidence="8 9">
    <name type="scientific">Desulfobotulus mexicanus</name>
    <dbReference type="NCBI Taxonomy" id="2586642"/>
    <lineage>
        <taxon>Bacteria</taxon>
        <taxon>Pseudomonadati</taxon>
        <taxon>Thermodesulfobacteriota</taxon>
        <taxon>Desulfobacteria</taxon>
        <taxon>Desulfobacterales</taxon>
        <taxon>Desulfobacteraceae</taxon>
        <taxon>Desulfobotulus</taxon>
    </lineage>
</organism>
<dbReference type="Pfam" id="PF04002">
    <property type="entry name" value="RadC"/>
    <property type="match status" value="1"/>
</dbReference>
<dbReference type="InterPro" id="IPR037518">
    <property type="entry name" value="MPN"/>
</dbReference>
<dbReference type="InterPro" id="IPR010994">
    <property type="entry name" value="RuvA_2-like"/>
</dbReference>
<evidence type="ECO:0000256" key="6">
    <source>
        <dbReference type="RuleBase" id="RU003797"/>
    </source>
</evidence>
<dbReference type="GO" id="GO:0008237">
    <property type="term" value="F:metallopeptidase activity"/>
    <property type="evidence" value="ECO:0007669"/>
    <property type="project" value="UniProtKB-KW"/>
</dbReference>
<evidence type="ECO:0000256" key="4">
    <source>
        <dbReference type="ARBA" id="ARBA00022833"/>
    </source>
</evidence>
<dbReference type="CDD" id="cd08071">
    <property type="entry name" value="MPN_DUF2466"/>
    <property type="match status" value="1"/>
</dbReference>
<evidence type="ECO:0000313" key="9">
    <source>
        <dbReference type="Proteomes" id="UP000321899"/>
    </source>
</evidence>
<evidence type="ECO:0000256" key="1">
    <source>
        <dbReference type="ARBA" id="ARBA00022670"/>
    </source>
</evidence>